<gene>
    <name evidence="2" type="ORF">SAVMC3_62860</name>
</gene>
<organism evidence="2">
    <name type="scientific">Streptomyces avermitilis</name>
    <dbReference type="NCBI Taxonomy" id="33903"/>
    <lineage>
        <taxon>Bacteria</taxon>
        <taxon>Bacillati</taxon>
        <taxon>Actinomycetota</taxon>
        <taxon>Actinomycetes</taxon>
        <taxon>Kitasatosporales</taxon>
        <taxon>Streptomycetaceae</taxon>
        <taxon>Streptomyces</taxon>
    </lineage>
</organism>
<feature type="compositionally biased region" description="Low complexity" evidence="1">
    <location>
        <begin position="85"/>
        <end position="119"/>
    </location>
</feature>
<reference evidence="2" key="1">
    <citation type="submission" date="2019-04" db="EMBL/GenBank/DDBJ databases">
        <title>Draft genome sequences of Streptomyces avermitilis MC3.</title>
        <authorList>
            <person name="Komaki H."/>
            <person name="Tamura T."/>
            <person name="Hosoyama A."/>
        </authorList>
    </citation>
    <scope>NUCLEOTIDE SEQUENCE</scope>
    <source>
        <strain evidence="2">MC3</strain>
    </source>
</reference>
<name>A0A499W3Z2_STRAX</name>
<evidence type="ECO:0000313" key="2">
    <source>
        <dbReference type="EMBL" id="BBJ53657.1"/>
    </source>
</evidence>
<sequence>MQATDLGNAIDDLQTNKANLAGDTFTGPVVLSGTGSDLTVGGVVNTTGPATVNLGSGSPSYASLPKGIAGRSENAGLIIGSSYIGGTTTAPARTPPAGSTSTRTSAPTSAASARTSGTS</sequence>
<evidence type="ECO:0000256" key="1">
    <source>
        <dbReference type="SAM" id="MobiDB-lite"/>
    </source>
</evidence>
<feature type="region of interest" description="Disordered" evidence="1">
    <location>
        <begin position="83"/>
        <end position="119"/>
    </location>
</feature>
<dbReference type="EMBL" id="AP019621">
    <property type="protein sequence ID" value="BBJ53657.1"/>
    <property type="molecule type" value="Genomic_DNA"/>
</dbReference>
<proteinExistence type="predicted"/>
<dbReference type="AlphaFoldDB" id="A0A499W3Z2"/>
<accession>A0A499W3Z2</accession>
<protein>
    <submittedName>
        <fullName evidence="2">Uncharacterized protein</fullName>
    </submittedName>
</protein>